<feature type="chain" id="PRO_5018137479" evidence="14">
    <location>
        <begin position="21"/>
        <end position="759"/>
    </location>
</feature>
<evidence type="ECO:0000256" key="9">
    <source>
        <dbReference type="ARBA" id="ARBA00023077"/>
    </source>
</evidence>
<organism evidence="17 18">
    <name type="scientific">Hanamia caeni</name>
    <dbReference type="NCBI Taxonomy" id="2294116"/>
    <lineage>
        <taxon>Bacteria</taxon>
        <taxon>Pseudomonadati</taxon>
        <taxon>Bacteroidota</taxon>
        <taxon>Chitinophagia</taxon>
        <taxon>Chitinophagales</taxon>
        <taxon>Chitinophagaceae</taxon>
        <taxon>Hanamia</taxon>
    </lineage>
</organism>
<dbReference type="EMBL" id="RJJR01000006">
    <property type="protein sequence ID" value="RNI36906.1"/>
    <property type="molecule type" value="Genomic_DNA"/>
</dbReference>
<keyword evidence="3 12" id="KW-1134">Transmembrane beta strand</keyword>
<reference evidence="17 18" key="1">
    <citation type="submission" date="2018-11" db="EMBL/GenBank/DDBJ databases">
        <title>Draft genome sequence of Ferruginibacter sp. BO-59.</title>
        <authorList>
            <person name="Im W.T."/>
        </authorList>
    </citation>
    <scope>NUCLEOTIDE SEQUENCE [LARGE SCALE GENOMIC DNA]</scope>
    <source>
        <strain evidence="17 18">BO-59</strain>
    </source>
</reference>
<dbReference type="SUPFAM" id="SSF56935">
    <property type="entry name" value="Porins"/>
    <property type="match status" value="1"/>
</dbReference>
<dbReference type="Gene3D" id="2.170.130.10">
    <property type="entry name" value="TonB-dependent receptor, plug domain"/>
    <property type="match status" value="1"/>
</dbReference>
<evidence type="ECO:0000313" key="18">
    <source>
        <dbReference type="Proteomes" id="UP000267223"/>
    </source>
</evidence>
<dbReference type="Pfam" id="PF00593">
    <property type="entry name" value="TonB_dep_Rec_b-barrel"/>
    <property type="match status" value="1"/>
</dbReference>
<comment type="subcellular location">
    <subcellularLocation>
        <location evidence="1 12">Cell outer membrane</location>
        <topology evidence="1 12">Multi-pass membrane protein</topology>
    </subcellularLocation>
</comment>
<evidence type="ECO:0000259" key="16">
    <source>
        <dbReference type="Pfam" id="PF07715"/>
    </source>
</evidence>
<dbReference type="SUPFAM" id="SSF49464">
    <property type="entry name" value="Carboxypeptidase regulatory domain-like"/>
    <property type="match status" value="1"/>
</dbReference>
<keyword evidence="7" id="KW-0408">Iron</keyword>
<dbReference type="RefSeq" id="WP_123120390.1">
    <property type="nucleotide sequence ID" value="NZ_RJJR01000006.1"/>
</dbReference>
<dbReference type="OrthoDB" id="9782587at2"/>
<keyword evidence="9 13" id="KW-0798">TonB box</keyword>
<evidence type="ECO:0000256" key="2">
    <source>
        <dbReference type="ARBA" id="ARBA00022448"/>
    </source>
</evidence>
<keyword evidence="2 12" id="KW-0813">Transport</keyword>
<dbReference type="InterPro" id="IPR000531">
    <property type="entry name" value="Beta-barrel_TonB"/>
</dbReference>
<comment type="caution">
    <text evidence="17">The sequence shown here is derived from an EMBL/GenBank/DDBJ whole genome shotgun (WGS) entry which is preliminary data.</text>
</comment>
<keyword evidence="11 12" id="KW-0998">Cell outer membrane</keyword>
<dbReference type="Pfam" id="PF13715">
    <property type="entry name" value="CarbopepD_reg_2"/>
    <property type="match status" value="1"/>
</dbReference>
<dbReference type="AlphaFoldDB" id="A0A3M9NGJ1"/>
<keyword evidence="10 12" id="KW-0472">Membrane</keyword>
<dbReference type="InterPro" id="IPR037066">
    <property type="entry name" value="Plug_dom_sf"/>
</dbReference>
<evidence type="ECO:0000256" key="6">
    <source>
        <dbReference type="ARBA" id="ARBA00022729"/>
    </source>
</evidence>
<sequence length="759" mass="85406">MNKRVCLTVMSWMIFSIAFSQHRIDVTVVDGSTNQPLQGATISDLQNHVQTISNVKGIFTLPQPSDSVKISSIGYTPITSAVSEQKNLIYIFPSFANLNEVIVSGNREVQKRTEVPVAIDVISKTQINDTKASRLDMLVNKVPGVFMVDLGNEQHSMSVRQPLGYSSIFLYLEDGIPIRAVGDFNHNALIEINQASLQRIEVIKGPASSLYGSDAIGGALNFITQSPSPFLSGKVQVEAGTRGYKRTDFSLSNTYKKLGLYLGGYYADQRQNIKEHNNFDKTALTARADYDFNNKTKLTTVADYINYYTDQKGGLDSAHFYNEDYLSFYRFTYRKVNAFRLRSTLSKKWNDNSHTNFTLFYHHSAIGQNPFYSIADSRENPSKARGQVNVDAFNSYGAIVQHTMKFDAIRTKWITGISADYSPATYLAKYINIHKNDEGVYDHYNVTDSLLTDYRVDLLNTAVYTQLEYNPLSKLRVVLAARYDRLDYNFNNHLLPGAYTGAPDAVNHYDHFTPKLGFTYDFGNNRGVYANYSVGFSPPDITDLYRGVQVPVLQPSTYKNYEVGGWIAFAQNKGAIELSLYQLNGKNEIVSTRLSDGSYINANAGATSHKGIELNIKYSPVTQVNFRVGGTVARHEYVDYVEKGTSYSGNKMPQSPAYILNGEISYKPHYIKGFRISLESESMGSYFTDPQNTSRYKGFTVFNVRSGYKFSHFETFINWINILNKNYAVTVEKSAYGTSYRPGQLSTVNVGIAYHFNKQ</sequence>
<proteinExistence type="inferred from homology"/>
<dbReference type="PROSITE" id="PS52016">
    <property type="entry name" value="TONB_DEPENDENT_REC_3"/>
    <property type="match status" value="1"/>
</dbReference>
<dbReference type="InterPro" id="IPR036942">
    <property type="entry name" value="Beta-barrel_TonB_sf"/>
</dbReference>
<evidence type="ECO:0000256" key="7">
    <source>
        <dbReference type="ARBA" id="ARBA00023004"/>
    </source>
</evidence>
<dbReference type="Gene3D" id="2.40.170.20">
    <property type="entry name" value="TonB-dependent receptor, beta-barrel domain"/>
    <property type="match status" value="1"/>
</dbReference>
<dbReference type="Pfam" id="PF07715">
    <property type="entry name" value="Plug"/>
    <property type="match status" value="1"/>
</dbReference>
<dbReference type="InterPro" id="IPR012910">
    <property type="entry name" value="Plug_dom"/>
</dbReference>
<dbReference type="GO" id="GO:0009279">
    <property type="term" value="C:cell outer membrane"/>
    <property type="evidence" value="ECO:0007669"/>
    <property type="project" value="UniProtKB-SubCell"/>
</dbReference>
<dbReference type="InterPro" id="IPR039426">
    <property type="entry name" value="TonB-dep_rcpt-like"/>
</dbReference>
<keyword evidence="4" id="KW-0410">Iron transport</keyword>
<evidence type="ECO:0000256" key="11">
    <source>
        <dbReference type="ARBA" id="ARBA00023237"/>
    </source>
</evidence>
<gene>
    <name evidence="17" type="ORF">EFY79_09090</name>
</gene>
<evidence type="ECO:0000256" key="8">
    <source>
        <dbReference type="ARBA" id="ARBA00023065"/>
    </source>
</evidence>
<evidence type="ECO:0000313" key="17">
    <source>
        <dbReference type="EMBL" id="RNI36906.1"/>
    </source>
</evidence>
<evidence type="ECO:0000256" key="14">
    <source>
        <dbReference type="SAM" id="SignalP"/>
    </source>
</evidence>
<keyword evidence="18" id="KW-1185">Reference proteome</keyword>
<dbReference type="GO" id="GO:0015344">
    <property type="term" value="F:siderophore uptake transmembrane transporter activity"/>
    <property type="evidence" value="ECO:0007669"/>
    <property type="project" value="TreeGrafter"/>
</dbReference>
<evidence type="ECO:0000256" key="12">
    <source>
        <dbReference type="PROSITE-ProRule" id="PRU01360"/>
    </source>
</evidence>
<comment type="similarity">
    <text evidence="12 13">Belongs to the TonB-dependent receptor family.</text>
</comment>
<evidence type="ECO:0000256" key="1">
    <source>
        <dbReference type="ARBA" id="ARBA00004571"/>
    </source>
</evidence>
<dbReference type="PANTHER" id="PTHR32552:SF68">
    <property type="entry name" value="FERRICHROME OUTER MEMBRANE TRANSPORTER_PHAGE RECEPTOR"/>
    <property type="match status" value="1"/>
</dbReference>
<evidence type="ECO:0000256" key="10">
    <source>
        <dbReference type="ARBA" id="ARBA00023136"/>
    </source>
</evidence>
<keyword evidence="6 14" id="KW-0732">Signal</keyword>
<accession>A0A3M9NGJ1</accession>
<protein>
    <submittedName>
        <fullName evidence="17">TonB-dependent receptor</fullName>
    </submittedName>
</protein>
<keyword evidence="8" id="KW-0406">Ion transport</keyword>
<dbReference type="CDD" id="cd01347">
    <property type="entry name" value="ligand_gated_channel"/>
    <property type="match status" value="1"/>
</dbReference>
<feature type="domain" description="TonB-dependent receptor-like beta-barrel" evidence="15">
    <location>
        <begin position="439"/>
        <end position="718"/>
    </location>
</feature>
<keyword evidence="5 12" id="KW-0812">Transmembrane</keyword>
<name>A0A3M9NGJ1_9BACT</name>
<dbReference type="PANTHER" id="PTHR32552">
    <property type="entry name" value="FERRICHROME IRON RECEPTOR-RELATED"/>
    <property type="match status" value="1"/>
</dbReference>
<evidence type="ECO:0000256" key="4">
    <source>
        <dbReference type="ARBA" id="ARBA00022496"/>
    </source>
</evidence>
<feature type="signal peptide" evidence="14">
    <location>
        <begin position="1"/>
        <end position="20"/>
    </location>
</feature>
<evidence type="ECO:0000259" key="15">
    <source>
        <dbReference type="Pfam" id="PF00593"/>
    </source>
</evidence>
<dbReference type="InterPro" id="IPR008969">
    <property type="entry name" value="CarboxyPept-like_regulatory"/>
</dbReference>
<evidence type="ECO:0000256" key="13">
    <source>
        <dbReference type="RuleBase" id="RU003357"/>
    </source>
</evidence>
<evidence type="ECO:0000256" key="5">
    <source>
        <dbReference type="ARBA" id="ARBA00022692"/>
    </source>
</evidence>
<keyword evidence="17" id="KW-0675">Receptor</keyword>
<dbReference type="Proteomes" id="UP000267223">
    <property type="component" value="Unassembled WGS sequence"/>
</dbReference>
<evidence type="ECO:0000256" key="3">
    <source>
        <dbReference type="ARBA" id="ARBA00022452"/>
    </source>
</evidence>
<feature type="domain" description="TonB-dependent receptor plug" evidence="16">
    <location>
        <begin position="113"/>
        <end position="219"/>
    </location>
</feature>